<dbReference type="SUPFAM" id="SSF57716">
    <property type="entry name" value="Glucocorticoid receptor-like (DNA-binding domain)"/>
    <property type="match status" value="1"/>
</dbReference>
<evidence type="ECO:0000256" key="2">
    <source>
        <dbReference type="ARBA" id="ARBA00022771"/>
    </source>
</evidence>
<reference evidence="5" key="1">
    <citation type="submission" date="2018-06" db="EMBL/GenBank/DDBJ databases">
        <authorList>
            <person name="Zhirakovskaya E."/>
        </authorList>
    </citation>
    <scope>NUCLEOTIDE SEQUENCE</scope>
</reference>
<accession>A0A3B0RCS4</accession>
<dbReference type="Pfam" id="PF01258">
    <property type="entry name" value="zf-dskA_traR"/>
    <property type="match status" value="1"/>
</dbReference>
<evidence type="ECO:0000313" key="5">
    <source>
        <dbReference type="EMBL" id="VAV82463.1"/>
    </source>
</evidence>
<proteinExistence type="predicted"/>
<dbReference type="InterPro" id="IPR000962">
    <property type="entry name" value="Znf_DskA_TraR"/>
</dbReference>
<keyword evidence="1" id="KW-0479">Metal-binding</keyword>
<dbReference type="GO" id="GO:0008270">
    <property type="term" value="F:zinc ion binding"/>
    <property type="evidence" value="ECO:0007669"/>
    <property type="project" value="UniProtKB-KW"/>
</dbReference>
<sequence length="110" mass="12298">MDSTALKHIQQKINEEIAKTKVAILNYKELTKPIAPENAIGRISRMDAINNKSVNEAAFKKAELKLNNLTIALSNVNDPDFGICYKCKNTIPLGRILLMPHTRFCVSCAR</sequence>
<keyword evidence="2" id="KW-0863">Zinc-finger</keyword>
<dbReference type="AlphaFoldDB" id="A0A3B0RCS4"/>
<evidence type="ECO:0000259" key="4">
    <source>
        <dbReference type="Pfam" id="PF01258"/>
    </source>
</evidence>
<name>A0A3B0RCS4_9ZZZZ</name>
<evidence type="ECO:0000256" key="1">
    <source>
        <dbReference type="ARBA" id="ARBA00022723"/>
    </source>
</evidence>
<feature type="domain" description="Zinc finger DksA/TraR C4-type" evidence="4">
    <location>
        <begin position="80"/>
        <end position="110"/>
    </location>
</feature>
<dbReference type="EMBL" id="UOEB01000005">
    <property type="protein sequence ID" value="VAV82463.1"/>
    <property type="molecule type" value="Genomic_DNA"/>
</dbReference>
<dbReference type="PROSITE" id="PS51128">
    <property type="entry name" value="ZF_DKSA_2"/>
    <property type="match status" value="1"/>
</dbReference>
<gene>
    <name evidence="5" type="ORF">MNBD_BACTEROID02-122</name>
</gene>
<protein>
    <submittedName>
        <fullName evidence="5">Prokaryotic dksA/traR C4-type zinc finger family protein</fullName>
    </submittedName>
</protein>
<keyword evidence="3" id="KW-0862">Zinc</keyword>
<dbReference type="Gene3D" id="1.20.120.910">
    <property type="entry name" value="DksA, coiled-coil domain"/>
    <property type="match status" value="1"/>
</dbReference>
<organism evidence="5">
    <name type="scientific">hydrothermal vent metagenome</name>
    <dbReference type="NCBI Taxonomy" id="652676"/>
    <lineage>
        <taxon>unclassified sequences</taxon>
        <taxon>metagenomes</taxon>
        <taxon>ecological metagenomes</taxon>
    </lineage>
</organism>
<evidence type="ECO:0000256" key="3">
    <source>
        <dbReference type="ARBA" id="ARBA00022833"/>
    </source>
</evidence>